<sequence length="222" mass="24561">MKKLLLFLISFFALNAVLLAQKPSESLFSDKFATGIDVFNDVIMDAPEGIKFRAINPGVNIYGMHTFPVKESDFAFAIGLGLGMHNLFSDATLQDTSGVSFFQAIPDDLDYKKSKLSLTYLDVPAEIRFKTEGGFKVALGIKVGLLINAHTKYKGNDPADGSKTKIKVSQLPNLQTWRFGPSFQIGYKWINLTAFYSLSKIFEENAGPEIYPVSVGISLRPF</sequence>
<keyword evidence="1" id="KW-0732">Signal</keyword>
<protein>
    <submittedName>
        <fullName evidence="3">Outer membrane protein beta-barrel domain</fullName>
    </submittedName>
</protein>
<dbReference type="AlphaFoldDB" id="A0A0S7BNP1"/>
<accession>A0A0S7BNP1</accession>
<proteinExistence type="predicted"/>
<evidence type="ECO:0000256" key="1">
    <source>
        <dbReference type="SAM" id="SignalP"/>
    </source>
</evidence>
<organism evidence="3">
    <name type="scientific">Lentimicrobium saccharophilum</name>
    <dbReference type="NCBI Taxonomy" id="1678841"/>
    <lineage>
        <taxon>Bacteria</taxon>
        <taxon>Pseudomonadati</taxon>
        <taxon>Bacteroidota</taxon>
        <taxon>Bacteroidia</taxon>
        <taxon>Bacteroidales</taxon>
        <taxon>Lentimicrobiaceae</taxon>
        <taxon>Lentimicrobium</taxon>
    </lineage>
</organism>
<dbReference type="Proteomes" id="UP000053091">
    <property type="component" value="Unassembled WGS sequence"/>
</dbReference>
<dbReference type="STRING" id="1678841.TBC1_11310"/>
<evidence type="ECO:0000313" key="3">
    <source>
        <dbReference type="EMBL" id="GAP42181.1"/>
    </source>
</evidence>
<keyword evidence="4" id="KW-1185">Reference proteome</keyword>
<dbReference type="Pfam" id="PF13568">
    <property type="entry name" value="OMP_b-brl_2"/>
    <property type="match status" value="1"/>
</dbReference>
<dbReference type="InterPro" id="IPR025665">
    <property type="entry name" value="Beta-barrel_OMP_2"/>
</dbReference>
<dbReference type="RefSeq" id="WP_172668798.1">
    <property type="nucleotide sequence ID" value="NZ_DF968182.1"/>
</dbReference>
<name>A0A0S7BNP1_9BACT</name>
<reference evidence="3" key="1">
    <citation type="journal article" date="2015" name="Genome Announc.">
        <title>Draft Genome Sequence of Bacteroidales Strain TBC1, a Novel Isolate from a Methanogenic Wastewater Treatment System.</title>
        <authorList>
            <person name="Tourlousse D.M."/>
            <person name="Matsuura N."/>
            <person name="Sun L."/>
            <person name="Toyonaga M."/>
            <person name="Kuroda K."/>
            <person name="Ohashi A."/>
            <person name="Cruz R."/>
            <person name="Yamaguchi T."/>
            <person name="Sekiguchi Y."/>
        </authorList>
    </citation>
    <scope>NUCLEOTIDE SEQUENCE [LARGE SCALE GENOMIC DNA]</scope>
    <source>
        <strain evidence="3">TBC1</strain>
    </source>
</reference>
<evidence type="ECO:0000259" key="2">
    <source>
        <dbReference type="Pfam" id="PF13568"/>
    </source>
</evidence>
<evidence type="ECO:0000313" key="4">
    <source>
        <dbReference type="Proteomes" id="UP000053091"/>
    </source>
</evidence>
<feature type="chain" id="PRO_5006633045" evidence="1">
    <location>
        <begin position="21"/>
        <end position="222"/>
    </location>
</feature>
<gene>
    <name evidence="3" type="ORF">TBC1_11310</name>
</gene>
<feature type="domain" description="Outer membrane protein beta-barrel" evidence="2">
    <location>
        <begin position="28"/>
        <end position="198"/>
    </location>
</feature>
<feature type="signal peptide" evidence="1">
    <location>
        <begin position="1"/>
        <end position="20"/>
    </location>
</feature>
<dbReference type="EMBL" id="DF968182">
    <property type="protein sequence ID" value="GAP42181.1"/>
    <property type="molecule type" value="Genomic_DNA"/>
</dbReference>